<feature type="compositionally biased region" description="Low complexity" evidence="1">
    <location>
        <begin position="114"/>
        <end position="134"/>
    </location>
</feature>
<dbReference type="Proteomes" id="UP000287651">
    <property type="component" value="Unassembled WGS sequence"/>
</dbReference>
<evidence type="ECO:0000313" key="3">
    <source>
        <dbReference type="Proteomes" id="UP000287651"/>
    </source>
</evidence>
<proteinExistence type="predicted"/>
<dbReference type="EMBL" id="AMZH03000923">
    <property type="protein sequence ID" value="RRT81383.1"/>
    <property type="molecule type" value="Genomic_DNA"/>
</dbReference>
<protein>
    <submittedName>
        <fullName evidence="2">Uncharacterized protein</fullName>
    </submittedName>
</protein>
<sequence>MARQTQGPGFQKLTQKGPHFHERLIGRKDCTLSEAMNERTHVRGTPWMAKSAYLGGCVGNVRGPRRSEAAHVAGRRNGGLGINVVRQWSSSARLDRQVKRRMGCGRDGQRLQPRGQGLDTTTGTRTRRQTLSSM</sequence>
<evidence type="ECO:0000313" key="2">
    <source>
        <dbReference type="EMBL" id="RRT81383.1"/>
    </source>
</evidence>
<dbReference type="AlphaFoldDB" id="A0A427AYR2"/>
<reference evidence="2 3" key="1">
    <citation type="journal article" date="2014" name="Agronomy (Basel)">
        <title>A Draft Genome Sequence for Ensete ventricosum, the Drought-Tolerant Tree Against Hunger.</title>
        <authorList>
            <person name="Harrison J."/>
            <person name="Moore K.A."/>
            <person name="Paszkiewicz K."/>
            <person name="Jones T."/>
            <person name="Grant M."/>
            <person name="Ambacheew D."/>
            <person name="Muzemil S."/>
            <person name="Studholme D.J."/>
        </authorList>
    </citation>
    <scope>NUCLEOTIDE SEQUENCE [LARGE SCALE GENOMIC DNA]</scope>
</reference>
<evidence type="ECO:0000256" key="1">
    <source>
        <dbReference type="SAM" id="MobiDB-lite"/>
    </source>
</evidence>
<gene>
    <name evidence="2" type="ORF">B296_00014116</name>
</gene>
<accession>A0A427AYR2</accession>
<organism evidence="2 3">
    <name type="scientific">Ensete ventricosum</name>
    <name type="common">Abyssinian banana</name>
    <name type="synonym">Musa ensete</name>
    <dbReference type="NCBI Taxonomy" id="4639"/>
    <lineage>
        <taxon>Eukaryota</taxon>
        <taxon>Viridiplantae</taxon>
        <taxon>Streptophyta</taxon>
        <taxon>Embryophyta</taxon>
        <taxon>Tracheophyta</taxon>
        <taxon>Spermatophyta</taxon>
        <taxon>Magnoliopsida</taxon>
        <taxon>Liliopsida</taxon>
        <taxon>Zingiberales</taxon>
        <taxon>Musaceae</taxon>
        <taxon>Ensete</taxon>
    </lineage>
</organism>
<feature type="region of interest" description="Disordered" evidence="1">
    <location>
        <begin position="96"/>
        <end position="134"/>
    </location>
</feature>
<comment type="caution">
    <text evidence="2">The sequence shown here is derived from an EMBL/GenBank/DDBJ whole genome shotgun (WGS) entry which is preliminary data.</text>
</comment>
<name>A0A427AYR2_ENSVE</name>